<comment type="caution">
    <text evidence="1">The sequence shown here is derived from an EMBL/GenBank/DDBJ whole genome shotgun (WGS) entry which is preliminary data.</text>
</comment>
<dbReference type="OrthoDB" id="639821at2"/>
<sequence>MRKYILVIIHLVCIAVAIPGFCQDNKWLAGAWNGVYFGEKSKLTKTFDTRLQIVKVNGSQFEGVVQCILPSDTTIRLHTRITGRIYNDHIMTKLKEVVYFKDPPGQYTWAKNCNLCDSMKYTFEKQGDSVVLQGERKCDTLCNIVARYSKHAGLLVYKPAFLYEPDITPRRLTAKTAGTSFNFIKPIYKDSMVGRDFIAGRAVTAPARYVINADSAEIRLMDNGVVDGDTISIFYNGQLIVQKLGLKEKPFIIKVPLFQGYPNRLIVYAESLGTFPPNTALVRVLYGKKEENFLLSSSMSKSGSVELYNPSDP</sequence>
<organism evidence="1 2">
    <name type="scientific">Niastella caeni</name>
    <dbReference type="NCBI Taxonomy" id="2569763"/>
    <lineage>
        <taxon>Bacteria</taxon>
        <taxon>Pseudomonadati</taxon>
        <taxon>Bacteroidota</taxon>
        <taxon>Chitinophagia</taxon>
        <taxon>Chitinophagales</taxon>
        <taxon>Chitinophagaceae</taxon>
        <taxon>Niastella</taxon>
    </lineage>
</organism>
<dbReference type="Proteomes" id="UP000306918">
    <property type="component" value="Unassembled WGS sequence"/>
</dbReference>
<dbReference type="EMBL" id="STFF01000003">
    <property type="protein sequence ID" value="THU39666.1"/>
    <property type="molecule type" value="Genomic_DNA"/>
</dbReference>
<proteinExistence type="predicted"/>
<dbReference type="AlphaFoldDB" id="A0A4V4H197"/>
<evidence type="ECO:0000313" key="2">
    <source>
        <dbReference type="Proteomes" id="UP000306918"/>
    </source>
</evidence>
<accession>A0A4V4H197</accession>
<gene>
    <name evidence="1" type="ORF">FAM09_14310</name>
</gene>
<dbReference type="RefSeq" id="WP_136577798.1">
    <property type="nucleotide sequence ID" value="NZ_STFF01000003.1"/>
</dbReference>
<protein>
    <submittedName>
        <fullName evidence="1">Uncharacterized protein</fullName>
    </submittedName>
</protein>
<reference evidence="1 2" key="1">
    <citation type="submission" date="2019-04" db="EMBL/GenBank/DDBJ databases">
        <title>Niastella caeni sp. nov., isolated from activated sludge.</title>
        <authorList>
            <person name="Sheng M."/>
        </authorList>
    </citation>
    <scope>NUCLEOTIDE SEQUENCE [LARGE SCALE GENOMIC DNA]</scope>
    <source>
        <strain evidence="1 2">HX-2-15</strain>
    </source>
</reference>
<evidence type="ECO:0000313" key="1">
    <source>
        <dbReference type="EMBL" id="THU39666.1"/>
    </source>
</evidence>
<keyword evidence="2" id="KW-1185">Reference proteome</keyword>
<name>A0A4V4H197_9BACT</name>